<evidence type="ECO:0000313" key="4">
    <source>
        <dbReference type="EMBL" id="SAM81555.1"/>
    </source>
</evidence>
<name>A0A1K0H2E5_9BASI</name>
<dbReference type="InterPro" id="IPR005330">
    <property type="entry name" value="MHYT_dom"/>
</dbReference>
<dbReference type="PANTHER" id="PTHR35152:SF1">
    <property type="entry name" value="DOMAIN SIGNALLING PROTEIN, PUTATIVE (AFU_ORTHOLOGUE AFUA_5G11310)-RELATED"/>
    <property type="match status" value="1"/>
</dbReference>
<feature type="transmembrane region" description="Helical" evidence="2">
    <location>
        <begin position="179"/>
        <end position="205"/>
    </location>
</feature>
<feature type="compositionally biased region" description="Low complexity" evidence="1">
    <location>
        <begin position="945"/>
        <end position="966"/>
    </location>
</feature>
<feature type="transmembrane region" description="Helical" evidence="2">
    <location>
        <begin position="47"/>
        <end position="66"/>
    </location>
</feature>
<dbReference type="Proteomes" id="UP000179920">
    <property type="component" value="Chromosome V"/>
</dbReference>
<evidence type="ECO:0000256" key="1">
    <source>
        <dbReference type="SAM" id="MobiDB-lite"/>
    </source>
</evidence>
<feature type="compositionally biased region" description="Low complexity" evidence="1">
    <location>
        <begin position="1055"/>
        <end position="1066"/>
    </location>
</feature>
<dbReference type="Proteomes" id="UP000658997">
    <property type="component" value="Unassembled WGS sequence"/>
</dbReference>
<feature type="compositionally biased region" description="Basic and acidic residues" evidence="1">
    <location>
        <begin position="922"/>
        <end position="931"/>
    </location>
</feature>
<keyword evidence="2" id="KW-0812">Transmembrane</keyword>
<accession>A0A1K0H2E5</accession>
<feature type="compositionally biased region" description="Polar residues" evidence="1">
    <location>
        <begin position="847"/>
        <end position="868"/>
    </location>
</feature>
<keyword evidence="2" id="KW-0472">Membrane</keyword>
<feature type="transmembrane region" description="Helical" evidence="2">
    <location>
        <begin position="78"/>
        <end position="100"/>
    </location>
</feature>
<reference evidence="4" key="1">
    <citation type="submission" date="2016-04" db="EMBL/GenBank/DDBJ databases">
        <authorList>
            <person name="Evans L.H."/>
            <person name="Alamgir A."/>
            <person name="Owens N."/>
            <person name="Weber N.D."/>
            <person name="Virtaneva K."/>
            <person name="Barbian K."/>
            <person name="Babar A."/>
            <person name="Rosenke K."/>
        </authorList>
    </citation>
    <scope>NUCLEOTIDE SEQUENCE</scope>
    <source>
        <strain evidence="4">UB2112</strain>
    </source>
</reference>
<evidence type="ECO:0000313" key="6">
    <source>
        <dbReference type="Proteomes" id="UP000179920"/>
    </source>
</evidence>
<feature type="domain" description="MHYT" evidence="3">
    <location>
        <begin position="43"/>
        <end position="241"/>
    </location>
</feature>
<feature type="compositionally biased region" description="Low complexity" evidence="1">
    <location>
        <begin position="1078"/>
        <end position="1095"/>
    </location>
</feature>
<evidence type="ECO:0000313" key="5">
    <source>
        <dbReference type="EMBL" id="SYW76251.1"/>
    </source>
</evidence>
<feature type="transmembrane region" description="Helical" evidence="2">
    <location>
        <begin position="147"/>
        <end position="167"/>
    </location>
</feature>
<dbReference type="EMBL" id="ULHB01000016">
    <property type="protein sequence ID" value="SYW76251.1"/>
    <property type="molecule type" value="Genomic_DNA"/>
</dbReference>
<protein>
    <recommendedName>
        <fullName evidence="3">MHYT domain-containing protein</fullName>
    </recommendedName>
</protein>
<feature type="transmembrane region" description="Helical" evidence="2">
    <location>
        <begin position="217"/>
        <end position="235"/>
    </location>
</feature>
<evidence type="ECO:0000256" key="2">
    <source>
        <dbReference type="SAM" id="Phobius"/>
    </source>
</evidence>
<dbReference type="EMBL" id="LT558121">
    <property type="protein sequence ID" value="SAM81555.1"/>
    <property type="molecule type" value="Genomic_DNA"/>
</dbReference>
<reference evidence="5" key="3">
    <citation type="submission" date="2018-08" db="EMBL/GenBank/DDBJ databases">
        <authorList>
            <person name="Guldener U."/>
        </authorList>
    </citation>
    <scope>NUCLEOTIDE SEQUENCE</scope>
    <source>
        <strain evidence="5">UB2</strain>
    </source>
</reference>
<dbReference type="PANTHER" id="PTHR35152">
    <property type="entry name" value="DOMAIN SIGNALLING PROTEIN, PUTATIVE (AFU_ORTHOLOGUE AFUA_5G11310)-RELATED"/>
    <property type="match status" value="1"/>
</dbReference>
<gene>
    <name evidence="5" type="ORF">UBRO2_01322</name>
    <name evidence="4" type="ORF">UBRO_03361</name>
</gene>
<feature type="compositionally biased region" description="Low complexity" evidence="1">
    <location>
        <begin position="911"/>
        <end position="921"/>
    </location>
</feature>
<feature type="compositionally biased region" description="Low complexity" evidence="1">
    <location>
        <begin position="888"/>
        <end position="898"/>
    </location>
</feature>
<proteinExistence type="predicted"/>
<feature type="compositionally biased region" description="Pro residues" evidence="1">
    <location>
        <begin position="1023"/>
        <end position="1039"/>
    </location>
</feature>
<dbReference type="Pfam" id="PF03707">
    <property type="entry name" value="MHYT"/>
    <property type="match status" value="2"/>
</dbReference>
<dbReference type="PROSITE" id="PS50924">
    <property type="entry name" value="MHYT"/>
    <property type="match status" value="1"/>
</dbReference>
<feature type="compositionally biased region" description="Basic and acidic residues" evidence="1">
    <location>
        <begin position="983"/>
        <end position="992"/>
    </location>
</feature>
<dbReference type="AlphaFoldDB" id="A0A1K0H2E5"/>
<evidence type="ECO:0000313" key="7">
    <source>
        <dbReference type="Proteomes" id="UP000658997"/>
    </source>
</evidence>
<evidence type="ECO:0000259" key="3">
    <source>
        <dbReference type="PROSITE" id="PS50924"/>
    </source>
</evidence>
<feature type="region of interest" description="Disordered" evidence="1">
    <location>
        <begin position="831"/>
        <end position="1125"/>
    </location>
</feature>
<organism evidence="4 6">
    <name type="scientific">Ustilago bromivora</name>
    <dbReference type="NCBI Taxonomy" id="307758"/>
    <lineage>
        <taxon>Eukaryota</taxon>
        <taxon>Fungi</taxon>
        <taxon>Dikarya</taxon>
        <taxon>Basidiomycota</taxon>
        <taxon>Ustilaginomycotina</taxon>
        <taxon>Ustilaginomycetes</taxon>
        <taxon>Ustilaginales</taxon>
        <taxon>Ustilaginaceae</taxon>
        <taxon>Ustilago</taxon>
    </lineage>
</organism>
<dbReference type="OrthoDB" id="264015at2759"/>
<sequence length="1149" mass="127035">MDGLHQLVPRGLYMEPVLPAGIISNNLTAVAEYYVTHRIPQRFNPGIVVASIAVSALGSYSTLLVLGKRTSNKGKKNIFLLSLAATTMAAVGIWGMHFIGMHMSLRPVAGVNWYIKVDPGFTVLSLFVPIIALHAAFFIVDAAISFSFIRTTISGVLTGLIVSLMHYSASLKTNYAVSYSPTLVTISIVVACVASTVALTGFFKFRSQWEDSWWKRMICAFVLAAAVSGMHYIGVWGTSYKVKASTITGMNEISLLIGRQRNNVLVIAIGCMCFVIICFSIFIAVSDMLIVRDARRKSKKVVVCSATFDKQGRLLVKPDGTMPLMIIETDVNTRDILDALDNRQPTFQWLYSLSWDWAIISPWLRAITSRFAAETQNAQSNEALWKSRGKKMIAQGRRSLDISEDRRKGPQSLADFRDRFIDAAYHLAHELDIPFEEIGVLYDHVLPTGTRSEGNSSNPNNVIPDKFTPYRQFADDESSINGPVPSIFGEGNDQEEGAMLFLVRELPNSAASTERFRQMGYRMTETRFLAGVLADRVAVQKDEMEPLLDSLKVYAKRGTRPVVQPGGVYCGLFGVRASTSKEGGLDVLVYNFARHQIPAYRLPDVQWITPEMKTFLGSLDQATMEDAMKVCERESIRSGERRKYLQSISSVNVADNHENEAEQEAVELMIQFQTALFIALDALHNSVRFYPKICQTARISAEVLEVPSSLDDSTAPAEMILVQAVLPEARTTPASYSASEGQHAVSEVVPTDKPNSATPFVFVPYTLFSKSQMMLLRGRQADDFQHEVILEMRRRYPSSLQSEAEEKGLFEAASPRRISHKESFISAGRFNTNKYAGSDDDDKLETSSKFSSDDNPASPITNKFSVLPSTKRWGNGARRGSKEDGFEQYEQQQQQYQQRGADGTTALSPGRRQSVTSSRSRQTNEDHEMRQLNDGPLSRADSMSSRKPVPSVSGSSVAGGNNMNSSLGVRRFIQGQEAAQQSRDGRLVHPMDDVITEEGQVQRDGDLRSISPDCGEEETSYPPTSPYPAQPQPSQPPQPRTLTEASNLVFGQGQSRSAARPSTAPANVIRREPNLLRPSSSGAQQQQQRALPVSQRQRRNRTAISPGANPSNQDEGSLHARLQSDGWHARQIQSLERSPAGTALLGVDF</sequence>
<reference evidence="6" key="2">
    <citation type="submission" date="2016-04" db="EMBL/GenBank/DDBJ databases">
        <authorList>
            <person name="Guldener U."/>
            <person name="Guldener U."/>
        </authorList>
    </citation>
    <scope>NUCLEOTIDE SEQUENCE [LARGE SCALE GENOMIC DNA]</scope>
    <source>
        <strain evidence="6">UB2112</strain>
    </source>
</reference>
<feature type="transmembrane region" description="Helical" evidence="2">
    <location>
        <begin position="120"/>
        <end position="140"/>
    </location>
</feature>
<feature type="transmembrane region" description="Helical" evidence="2">
    <location>
        <begin position="264"/>
        <end position="290"/>
    </location>
</feature>
<keyword evidence="7" id="KW-1185">Reference proteome</keyword>
<keyword evidence="2" id="KW-1133">Transmembrane helix</keyword>